<dbReference type="PANTHER" id="PTHR33395">
    <property type="entry name" value="TRANSCRIPTASE, PUTATIVE-RELATED-RELATED"/>
    <property type="match status" value="1"/>
</dbReference>
<dbReference type="InterPro" id="IPR000477">
    <property type="entry name" value="RT_dom"/>
</dbReference>
<dbReference type="AlphaFoldDB" id="A0AAE1ZDJ3"/>
<dbReference type="InterPro" id="IPR036691">
    <property type="entry name" value="Endo/exonu/phosph_ase_sf"/>
</dbReference>
<reference evidence="2" key="1">
    <citation type="submission" date="2022-04" db="EMBL/GenBank/DDBJ databases">
        <authorList>
            <person name="Xu L."/>
            <person name="Lv Z."/>
        </authorList>
    </citation>
    <scope>NUCLEOTIDE SEQUENCE</scope>
    <source>
        <strain evidence="2">LV_2022a</strain>
    </source>
</reference>
<dbReference type="Proteomes" id="UP001292079">
    <property type="component" value="Unassembled WGS sequence"/>
</dbReference>
<name>A0AAE1ZDJ3_SCHME</name>
<dbReference type="GO" id="GO:0003824">
    <property type="term" value="F:catalytic activity"/>
    <property type="evidence" value="ECO:0007669"/>
    <property type="project" value="InterPro"/>
</dbReference>
<dbReference type="SUPFAM" id="SSF56219">
    <property type="entry name" value="DNase I-like"/>
    <property type="match status" value="1"/>
</dbReference>
<evidence type="ECO:0000313" key="2">
    <source>
        <dbReference type="EMBL" id="KAK4472130.1"/>
    </source>
</evidence>
<dbReference type="InterPro" id="IPR005135">
    <property type="entry name" value="Endo/exonuclease/phosphatase"/>
</dbReference>
<accession>A0AAE1ZDJ3</accession>
<dbReference type="Pfam" id="PF00078">
    <property type="entry name" value="RVT_1"/>
    <property type="match status" value="1"/>
</dbReference>
<sequence length="585" mass="66362">MVYGTNYKMLVGCVYRASCSRPETDTALCSLFARASTLDADYKVIARDFNLPHINWKTSSGPQRHDDIITAIDLYGWTQYVTQPTRGNNILDLIFCHSIIPITTQVGEEWSTSDHRVVFCSLPIPSLKTTHKQYRCDTDTRCFRNTDWELLVRLIKYSEWNDFFTTDSLRDSLTIFYTTILSCLDTIAPKTICLPSRNKSSFLPRKHRAKLRKLLNLYFSSYDFSCLHLIWETLESSRISLDRGKRNEELVALKSGTKTNSLTALLNKRTRTPTDIPFLIQDGKVYNDPGAICEIFNNSFSNFKAKLPTNYMRKVLVDSTLSKIPFSAKCIAEAIRNLRSTKGSGTDGLPSVFLKGCGEDMPLLLLNLFTLSLDTGEYPSIWKTSYIIPKYKAGDRASASNYRPINITSVLSRIMEKIIKNGISKYLLAQSQISKSQHGFIGSRSCLTCHLDFFNHITSCRDLRKVVLVLYFDISKAFDKVLHSILYEKSYSIGIRNSLLSWLKSFLTNRFQITKVNSAQSSPKRVTSGVIQGSVLGPLFFTIYINSISSCFNNGKTLLCTDNLKVVYSCDINDLHNTVKIVQQE</sequence>
<evidence type="ECO:0000259" key="1">
    <source>
        <dbReference type="PROSITE" id="PS50878"/>
    </source>
</evidence>
<dbReference type="PROSITE" id="PS50878">
    <property type="entry name" value="RT_POL"/>
    <property type="match status" value="1"/>
</dbReference>
<dbReference type="Pfam" id="PF14529">
    <property type="entry name" value="Exo_endo_phos_2"/>
    <property type="match status" value="1"/>
</dbReference>
<keyword evidence="3" id="KW-1185">Reference proteome</keyword>
<dbReference type="EMBL" id="JALJAT010000002">
    <property type="protein sequence ID" value="KAK4472130.1"/>
    <property type="molecule type" value="Genomic_DNA"/>
</dbReference>
<gene>
    <name evidence="2" type="ORF">MN116_000427</name>
</gene>
<dbReference type="CDD" id="cd01650">
    <property type="entry name" value="RT_nLTR_like"/>
    <property type="match status" value="1"/>
</dbReference>
<dbReference type="GO" id="GO:0061343">
    <property type="term" value="P:cell adhesion involved in heart morphogenesis"/>
    <property type="evidence" value="ECO:0007669"/>
    <property type="project" value="TreeGrafter"/>
</dbReference>
<feature type="domain" description="Reverse transcriptase" evidence="1">
    <location>
        <begin position="375"/>
        <end position="585"/>
    </location>
</feature>
<evidence type="ECO:0000313" key="3">
    <source>
        <dbReference type="Proteomes" id="UP001292079"/>
    </source>
</evidence>
<dbReference type="GO" id="GO:0031012">
    <property type="term" value="C:extracellular matrix"/>
    <property type="evidence" value="ECO:0007669"/>
    <property type="project" value="TreeGrafter"/>
</dbReference>
<dbReference type="Gene3D" id="3.60.10.10">
    <property type="entry name" value="Endonuclease/exonuclease/phosphatase"/>
    <property type="match status" value="1"/>
</dbReference>
<organism evidence="2 3">
    <name type="scientific">Schistosoma mekongi</name>
    <name type="common">Parasitic worm</name>
    <dbReference type="NCBI Taxonomy" id="38744"/>
    <lineage>
        <taxon>Eukaryota</taxon>
        <taxon>Metazoa</taxon>
        <taxon>Spiralia</taxon>
        <taxon>Lophotrochozoa</taxon>
        <taxon>Platyhelminthes</taxon>
        <taxon>Trematoda</taxon>
        <taxon>Digenea</taxon>
        <taxon>Strigeidida</taxon>
        <taxon>Schistosomatoidea</taxon>
        <taxon>Schistosomatidae</taxon>
        <taxon>Schistosoma</taxon>
    </lineage>
</organism>
<proteinExistence type="predicted"/>
<dbReference type="SUPFAM" id="SSF56672">
    <property type="entry name" value="DNA/RNA polymerases"/>
    <property type="match status" value="1"/>
</dbReference>
<dbReference type="GO" id="GO:0007508">
    <property type="term" value="P:larval heart development"/>
    <property type="evidence" value="ECO:0007669"/>
    <property type="project" value="TreeGrafter"/>
</dbReference>
<protein>
    <recommendedName>
        <fullName evidence="1">Reverse transcriptase domain-containing protein</fullName>
    </recommendedName>
</protein>
<reference evidence="2" key="2">
    <citation type="journal article" date="2023" name="Infect Dis Poverty">
        <title>Chromosome-scale genome of the human blood fluke Schistosoma mekongi and its implications for public health.</title>
        <authorList>
            <person name="Zhou M."/>
            <person name="Xu L."/>
            <person name="Xu D."/>
            <person name="Chen W."/>
            <person name="Khan J."/>
            <person name="Hu Y."/>
            <person name="Huang H."/>
            <person name="Wei H."/>
            <person name="Zhang Y."/>
            <person name="Chusongsang P."/>
            <person name="Tanasarnprasert K."/>
            <person name="Hu X."/>
            <person name="Limpanont Y."/>
            <person name="Lv Z."/>
        </authorList>
    </citation>
    <scope>NUCLEOTIDE SEQUENCE</scope>
    <source>
        <strain evidence="2">LV_2022a</strain>
    </source>
</reference>
<dbReference type="PANTHER" id="PTHR33395:SF22">
    <property type="entry name" value="REVERSE TRANSCRIPTASE DOMAIN-CONTAINING PROTEIN"/>
    <property type="match status" value="1"/>
</dbReference>
<comment type="caution">
    <text evidence="2">The sequence shown here is derived from an EMBL/GenBank/DDBJ whole genome shotgun (WGS) entry which is preliminary data.</text>
</comment>
<dbReference type="InterPro" id="IPR043502">
    <property type="entry name" value="DNA/RNA_pol_sf"/>
</dbReference>